<feature type="domain" description="Integrase catalytic" evidence="1">
    <location>
        <begin position="1"/>
        <end position="69"/>
    </location>
</feature>
<dbReference type="Gene3D" id="3.30.420.10">
    <property type="entry name" value="Ribonuclease H-like superfamily/Ribonuclease H"/>
    <property type="match status" value="1"/>
</dbReference>
<evidence type="ECO:0000259" key="1">
    <source>
        <dbReference type="PROSITE" id="PS50994"/>
    </source>
</evidence>
<evidence type="ECO:0000313" key="2">
    <source>
        <dbReference type="EMBL" id="EQD66720.1"/>
    </source>
</evidence>
<gene>
    <name evidence="2" type="ORF">B2A_01034</name>
</gene>
<dbReference type="PANTHER" id="PTHR35004:SF6">
    <property type="entry name" value="TRANSPOSASE"/>
    <property type="match status" value="1"/>
</dbReference>
<dbReference type="InterPro" id="IPR015378">
    <property type="entry name" value="Transposase-like_Mu_C"/>
</dbReference>
<dbReference type="InterPro" id="IPR036397">
    <property type="entry name" value="RNaseH_sf"/>
</dbReference>
<reference evidence="2" key="1">
    <citation type="submission" date="2013-08" db="EMBL/GenBank/DDBJ databases">
        <authorList>
            <person name="Mendez C."/>
            <person name="Richter M."/>
            <person name="Ferrer M."/>
            <person name="Sanchez J."/>
        </authorList>
    </citation>
    <scope>NUCLEOTIDE SEQUENCE</scope>
</reference>
<dbReference type="GO" id="GO:0003676">
    <property type="term" value="F:nucleic acid binding"/>
    <property type="evidence" value="ECO:0007669"/>
    <property type="project" value="InterPro"/>
</dbReference>
<dbReference type="AlphaFoldDB" id="T1CHJ2"/>
<proteinExistence type="predicted"/>
<accession>T1CHJ2</accession>
<name>T1CHJ2_9ZZZZ</name>
<dbReference type="InterPro" id="IPR012337">
    <property type="entry name" value="RNaseH-like_sf"/>
</dbReference>
<dbReference type="SUPFAM" id="SSF53098">
    <property type="entry name" value="Ribonuclease H-like"/>
    <property type="match status" value="1"/>
</dbReference>
<reference evidence="2" key="2">
    <citation type="journal article" date="2014" name="ISME J.">
        <title>Microbial stratification in low pH oxic and suboxic macroscopic growths along an acid mine drainage.</title>
        <authorList>
            <person name="Mendez-Garcia C."/>
            <person name="Mesa V."/>
            <person name="Sprenger R.R."/>
            <person name="Richter M."/>
            <person name="Diez M.S."/>
            <person name="Solano J."/>
            <person name="Bargiela R."/>
            <person name="Golyshina O.V."/>
            <person name="Manteca A."/>
            <person name="Ramos J.L."/>
            <person name="Gallego J.R."/>
            <person name="Llorente I."/>
            <person name="Martins Dos Santos V.A."/>
            <person name="Jensen O.N."/>
            <person name="Pelaez A.I."/>
            <person name="Sanchez J."/>
            <person name="Ferrer M."/>
        </authorList>
    </citation>
    <scope>NUCLEOTIDE SEQUENCE</scope>
</reference>
<dbReference type="PANTHER" id="PTHR35004">
    <property type="entry name" value="TRANSPOSASE RV3428C-RELATED"/>
    <property type="match status" value="1"/>
</dbReference>
<dbReference type="InterPro" id="IPR001584">
    <property type="entry name" value="Integrase_cat-core"/>
</dbReference>
<dbReference type="Pfam" id="PF09299">
    <property type="entry name" value="Mu-transpos_C"/>
    <property type="match status" value="1"/>
</dbReference>
<comment type="caution">
    <text evidence="2">The sequence shown here is derived from an EMBL/GenBank/DDBJ whole genome shotgun (WGS) entry which is preliminary data.</text>
</comment>
<protein>
    <submittedName>
        <fullName evidence="2">Integrase catalytic region</fullName>
    </submittedName>
</protein>
<sequence length="192" mass="22256">LCEASHNRGKIERFFRTVRDQFLIEVAHSEISSLEVLEERFQGWVEQVYHRRIHSETGQTPLERFSIKPKIPDLALVREAFLFSEVRTVTKTATVSLYGNDYEVDQALVGRKVDLVFDPFDLSLINVRYMDRDFGKAVIHKISRHSHPMTIAHSPETIKPTGIDYLSLVDKQHRKYLGSPIGYRELSAEEEK</sequence>
<organism evidence="2">
    <name type="scientific">mine drainage metagenome</name>
    <dbReference type="NCBI Taxonomy" id="410659"/>
    <lineage>
        <taxon>unclassified sequences</taxon>
        <taxon>metagenomes</taxon>
        <taxon>ecological metagenomes</taxon>
    </lineage>
</organism>
<dbReference type="PROSITE" id="PS50994">
    <property type="entry name" value="INTEGRASE"/>
    <property type="match status" value="1"/>
</dbReference>
<dbReference type="GO" id="GO:0015074">
    <property type="term" value="P:DNA integration"/>
    <property type="evidence" value="ECO:0007669"/>
    <property type="project" value="InterPro"/>
</dbReference>
<dbReference type="EMBL" id="AUZZ01000783">
    <property type="protein sequence ID" value="EQD66720.1"/>
    <property type="molecule type" value="Genomic_DNA"/>
</dbReference>
<feature type="non-terminal residue" evidence="2">
    <location>
        <position position="1"/>
    </location>
</feature>